<feature type="compositionally biased region" description="Polar residues" evidence="2">
    <location>
        <begin position="44"/>
        <end position="60"/>
    </location>
</feature>
<reference evidence="3 4" key="1">
    <citation type="submission" date="2016-10" db="EMBL/GenBank/DDBJ databases">
        <title>Draft genome sequence of Coniochaeta ligniaria NRRL30616, a lignocellulolytic fungus for bioabatement of inhibitors in plant biomass hydrolysates.</title>
        <authorList>
            <consortium name="DOE Joint Genome Institute"/>
            <person name="Jimenez D.J."/>
            <person name="Hector R.E."/>
            <person name="Riley R."/>
            <person name="Sun H."/>
            <person name="Grigoriev I.V."/>
            <person name="Van Elsas J.D."/>
            <person name="Nichols N.N."/>
        </authorList>
    </citation>
    <scope>NUCLEOTIDE SEQUENCE [LARGE SCALE GENOMIC DNA]</scope>
    <source>
        <strain evidence="3 4">NRRL 30616</strain>
    </source>
</reference>
<dbReference type="AlphaFoldDB" id="A0A1J7IC22"/>
<feature type="compositionally biased region" description="Basic and acidic residues" evidence="2">
    <location>
        <begin position="34"/>
        <end position="43"/>
    </location>
</feature>
<feature type="region of interest" description="Disordered" evidence="2">
    <location>
        <begin position="1"/>
        <end position="90"/>
    </location>
</feature>
<evidence type="ECO:0000313" key="4">
    <source>
        <dbReference type="Proteomes" id="UP000182658"/>
    </source>
</evidence>
<dbReference type="InParanoid" id="A0A1J7IC22"/>
<keyword evidence="4" id="KW-1185">Reference proteome</keyword>
<name>A0A1J7IC22_9PEZI</name>
<evidence type="ECO:0000256" key="2">
    <source>
        <dbReference type="SAM" id="MobiDB-lite"/>
    </source>
</evidence>
<feature type="coiled-coil region" evidence="1">
    <location>
        <begin position="95"/>
        <end position="169"/>
    </location>
</feature>
<keyword evidence="1" id="KW-0175">Coiled coil</keyword>
<accession>A0A1J7IC22</accession>
<gene>
    <name evidence="3" type="ORF">CONLIGDRAFT_636120</name>
</gene>
<feature type="compositionally biased region" description="Acidic residues" evidence="2">
    <location>
        <begin position="62"/>
        <end position="81"/>
    </location>
</feature>
<protein>
    <submittedName>
        <fullName evidence="3">Uncharacterized protein</fullName>
    </submittedName>
</protein>
<dbReference type="Proteomes" id="UP000182658">
    <property type="component" value="Unassembled WGS sequence"/>
</dbReference>
<dbReference type="EMBL" id="KV875102">
    <property type="protein sequence ID" value="OIW24998.1"/>
    <property type="molecule type" value="Genomic_DNA"/>
</dbReference>
<dbReference type="OrthoDB" id="10577886at2759"/>
<proteinExistence type="predicted"/>
<sequence length="182" mass="20873">MGIFGRSKSHRGDATKQNRQGLGILGKLSRSLSHRGDTAKQTRQEQQTSGNELTQQQTLPDQDYDPYETLPDQDNDSDDESASPAGPKSGWYMAIQDVHERKSHIELLIANLEKELQAERRKFEDHEAHRENIRVFDWRQNDKTLKAVIANLEKQLKDALEALEGAKTEYGDWLRKKDQGLF</sequence>
<evidence type="ECO:0000256" key="1">
    <source>
        <dbReference type="SAM" id="Coils"/>
    </source>
</evidence>
<evidence type="ECO:0000313" key="3">
    <source>
        <dbReference type="EMBL" id="OIW24998.1"/>
    </source>
</evidence>
<organism evidence="3 4">
    <name type="scientific">Coniochaeta ligniaria NRRL 30616</name>
    <dbReference type="NCBI Taxonomy" id="1408157"/>
    <lineage>
        <taxon>Eukaryota</taxon>
        <taxon>Fungi</taxon>
        <taxon>Dikarya</taxon>
        <taxon>Ascomycota</taxon>
        <taxon>Pezizomycotina</taxon>
        <taxon>Sordariomycetes</taxon>
        <taxon>Sordariomycetidae</taxon>
        <taxon>Coniochaetales</taxon>
        <taxon>Coniochaetaceae</taxon>
        <taxon>Coniochaeta</taxon>
    </lineage>
</organism>